<dbReference type="InParanoid" id="A0A401H3P6"/>
<dbReference type="InterPro" id="IPR036236">
    <property type="entry name" value="Znf_C2H2_sf"/>
</dbReference>
<gene>
    <name evidence="3" type="ORF">SCP_1500590</name>
</gene>
<dbReference type="OrthoDB" id="2782214at2759"/>
<evidence type="ECO:0000313" key="3">
    <source>
        <dbReference type="EMBL" id="GBE89057.1"/>
    </source>
</evidence>
<accession>A0A401H3P6</accession>
<dbReference type="RefSeq" id="XP_027619970.1">
    <property type="nucleotide sequence ID" value="XM_027764169.1"/>
</dbReference>
<dbReference type="STRING" id="139825.A0A401H3P6"/>
<keyword evidence="4" id="KW-1185">Reference proteome</keyword>
<organism evidence="3 4">
    <name type="scientific">Sparassis crispa</name>
    <dbReference type="NCBI Taxonomy" id="139825"/>
    <lineage>
        <taxon>Eukaryota</taxon>
        <taxon>Fungi</taxon>
        <taxon>Dikarya</taxon>
        <taxon>Basidiomycota</taxon>
        <taxon>Agaricomycotina</taxon>
        <taxon>Agaricomycetes</taxon>
        <taxon>Polyporales</taxon>
        <taxon>Sparassidaceae</taxon>
        <taxon>Sparassis</taxon>
    </lineage>
</organism>
<dbReference type="AlphaFoldDB" id="A0A401H3P6"/>
<dbReference type="SUPFAM" id="SSF57667">
    <property type="entry name" value="beta-beta-alpha zinc fingers"/>
    <property type="match status" value="1"/>
</dbReference>
<protein>
    <recommendedName>
        <fullName evidence="2">C2H2-type domain-containing protein</fullName>
    </recommendedName>
</protein>
<evidence type="ECO:0000259" key="2">
    <source>
        <dbReference type="PROSITE" id="PS50157"/>
    </source>
</evidence>
<reference evidence="3 4" key="1">
    <citation type="journal article" date="2018" name="Sci. Rep.">
        <title>Genome sequence of the cauliflower mushroom Sparassis crispa (Hanabiratake) and its association with beneficial usage.</title>
        <authorList>
            <person name="Kiyama R."/>
            <person name="Furutani Y."/>
            <person name="Kawaguchi K."/>
            <person name="Nakanishi T."/>
        </authorList>
    </citation>
    <scope>NUCLEOTIDE SEQUENCE [LARGE SCALE GENOMIC DNA]</scope>
</reference>
<dbReference type="GO" id="GO:0008270">
    <property type="term" value="F:zinc ion binding"/>
    <property type="evidence" value="ECO:0007669"/>
    <property type="project" value="UniProtKB-KW"/>
</dbReference>
<proteinExistence type="predicted"/>
<name>A0A401H3P6_9APHY</name>
<keyword evidence="1" id="KW-0862">Zinc</keyword>
<dbReference type="EMBL" id="BFAD01000015">
    <property type="protein sequence ID" value="GBE89057.1"/>
    <property type="molecule type" value="Genomic_DNA"/>
</dbReference>
<dbReference type="GeneID" id="38785974"/>
<sequence length="258" mass="28443">MFPYPSQHENGGRQWQYQSQFTPPFGVEYGNHPGSGYAIPQEWIAGQSHTSAGAYDSQLALPFGLEYGNHPGSGYAIPQEWIAGQSAAAVPIGASSITPGIYDNHDYRPEYSHWVVPLPPSDYSQFGDAFTGHATSISQAGHPAAVQESPGCRIPCLWDGGCGHMYPDKPTAGMIKRHLREHHIRGEWHQKSEGVCKWYTEGKPCGKSLKHESLGKHVASVHLGALACFCNFCGDKFSRIDALTRHVRKWCRENPARV</sequence>
<dbReference type="PROSITE" id="PS50157">
    <property type="entry name" value="ZINC_FINGER_C2H2_2"/>
    <property type="match status" value="1"/>
</dbReference>
<feature type="domain" description="C2H2-type" evidence="2">
    <location>
        <begin position="228"/>
        <end position="255"/>
    </location>
</feature>
<keyword evidence="1" id="KW-0863">Zinc-finger</keyword>
<dbReference type="InterPro" id="IPR013087">
    <property type="entry name" value="Znf_C2H2_type"/>
</dbReference>
<dbReference type="Gene3D" id="3.30.160.60">
    <property type="entry name" value="Classic Zinc Finger"/>
    <property type="match status" value="1"/>
</dbReference>
<keyword evidence="1" id="KW-0479">Metal-binding</keyword>
<evidence type="ECO:0000313" key="4">
    <source>
        <dbReference type="Proteomes" id="UP000287166"/>
    </source>
</evidence>
<dbReference type="Proteomes" id="UP000287166">
    <property type="component" value="Unassembled WGS sequence"/>
</dbReference>
<comment type="caution">
    <text evidence="3">The sequence shown here is derived from an EMBL/GenBank/DDBJ whole genome shotgun (WGS) entry which is preliminary data.</text>
</comment>
<evidence type="ECO:0000256" key="1">
    <source>
        <dbReference type="PROSITE-ProRule" id="PRU00042"/>
    </source>
</evidence>